<evidence type="ECO:0000313" key="6">
    <source>
        <dbReference type="EMBL" id="MQM10859.1"/>
    </source>
</evidence>
<dbReference type="Proteomes" id="UP000652761">
    <property type="component" value="Unassembled WGS sequence"/>
</dbReference>
<feature type="region of interest" description="Disordered" evidence="4">
    <location>
        <begin position="236"/>
        <end position="255"/>
    </location>
</feature>
<evidence type="ECO:0000259" key="5">
    <source>
        <dbReference type="Pfam" id="PF00004"/>
    </source>
</evidence>
<evidence type="ECO:0000256" key="1">
    <source>
        <dbReference type="ARBA" id="ARBA00022741"/>
    </source>
</evidence>
<dbReference type="GO" id="GO:0005524">
    <property type="term" value="F:ATP binding"/>
    <property type="evidence" value="ECO:0007669"/>
    <property type="project" value="UniProtKB-KW"/>
</dbReference>
<feature type="compositionally biased region" description="Polar residues" evidence="4">
    <location>
        <begin position="242"/>
        <end position="252"/>
    </location>
</feature>
<dbReference type="InterPro" id="IPR003960">
    <property type="entry name" value="ATPase_AAA_CS"/>
</dbReference>
<dbReference type="InterPro" id="IPR003959">
    <property type="entry name" value="ATPase_AAA_core"/>
</dbReference>
<dbReference type="PROSITE" id="PS00674">
    <property type="entry name" value="AAA"/>
    <property type="match status" value="1"/>
</dbReference>
<dbReference type="InterPro" id="IPR050221">
    <property type="entry name" value="26S_Proteasome_ATPase"/>
</dbReference>
<evidence type="ECO:0000313" key="7">
    <source>
        <dbReference type="Proteomes" id="UP000652761"/>
    </source>
</evidence>
<proteinExistence type="inferred from homology"/>
<name>A0A843WLX2_COLES</name>
<dbReference type="InterPro" id="IPR027417">
    <property type="entry name" value="P-loop_NTPase"/>
</dbReference>
<dbReference type="Gene3D" id="3.40.50.300">
    <property type="entry name" value="P-loop containing nucleotide triphosphate hydrolases"/>
    <property type="match status" value="2"/>
</dbReference>
<dbReference type="GO" id="GO:0016887">
    <property type="term" value="F:ATP hydrolysis activity"/>
    <property type="evidence" value="ECO:0007669"/>
    <property type="project" value="InterPro"/>
</dbReference>
<sequence length="262" mass="29082">MSKYYGESERLLGQIFSLANELPNGAIIFLDEIDSVAASRDSNMHEATRRILSVLLRQVGYGHLTMPCITMEMLCLLDMQAWHRITVMASLCGSGISYIPDSFMLRQSTIDGFEQEQSVVLIAATNRKQDLDPALISRFDTMIPFSLPDKRNREEIAAQHAMHLKRSELAQLAEVTEGMSGRDIKDICQQAERYWASKLIRSHAASGTGSLQLPPIEEYIKSAEVRQKTLLEVSDGRHISDGRNTTPGSESAQGRGLLVAAV</sequence>
<organism evidence="6 7">
    <name type="scientific">Colocasia esculenta</name>
    <name type="common">Wild taro</name>
    <name type="synonym">Arum esculentum</name>
    <dbReference type="NCBI Taxonomy" id="4460"/>
    <lineage>
        <taxon>Eukaryota</taxon>
        <taxon>Viridiplantae</taxon>
        <taxon>Streptophyta</taxon>
        <taxon>Embryophyta</taxon>
        <taxon>Tracheophyta</taxon>
        <taxon>Spermatophyta</taxon>
        <taxon>Magnoliopsida</taxon>
        <taxon>Liliopsida</taxon>
        <taxon>Araceae</taxon>
        <taxon>Aroideae</taxon>
        <taxon>Colocasieae</taxon>
        <taxon>Colocasia</taxon>
    </lineage>
</organism>
<dbReference type="Pfam" id="PF00004">
    <property type="entry name" value="AAA"/>
    <property type="match status" value="2"/>
</dbReference>
<evidence type="ECO:0000256" key="3">
    <source>
        <dbReference type="RuleBase" id="RU003651"/>
    </source>
</evidence>
<keyword evidence="1 3" id="KW-0547">Nucleotide-binding</keyword>
<evidence type="ECO:0000256" key="4">
    <source>
        <dbReference type="SAM" id="MobiDB-lite"/>
    </source>
</evidence>
<gene>
    <name evidence="6" type="ORF">Taro_043757</name>
</gene>
<dbReference type="Gene3D" id="1.10.8.60">
    <property type="match status" value="1"/>
</dbReference>
<dbReference type="CDD" id="cd19481">
    <property type="entry name" value="RecA-like_protease"/>
    <property type="match status" value="1"/>
</dbReference>
<dbReference type="EMBL" id="NMUH01004800">
    <property type="protein sequence ID" value="MQM10859.1"/>
    <property type="molecule type" value="Genomic_DNA"/>
</dbReference>
<dbReference type="PANTHER" id="PTHR23073">
    <property type="entry name" value="26S PROTEASOME REGULATORY SUBUNIT"/>
    <property type="match status" value="1"/>
</dbReference>
<reference evidence="6" key="1">
    <citation type="submission" date="2017-07" db="EMBL/GenBank/DDBJ databases">
        <title>Taro Niue Genome Assembly and Annotation.</title>
        <authorList>
            <person name="Atibalentja N."/>
            <person name="Keating K."/>
            <person name="Fields C.J."/>
        </authorList>
    </citation>
    <scope>NUCLEOTIDE SEQUENCE</scope>
    <source>
        <strain evidence="6">Niue_2</strain>
        <tissue evidence="6">Leaf</tissue>
    </source>
</reference>
<evidence type="ECO:0000256" key="2">
    <source>
        <dbReference type="ARBA" id="ARBA00022840"/>
    </source>
</evidence>
<protein>
    <recommendedName>
        <fullName evidence="5">ATPase AAA-type core domain-containing protein</fullName>
    </recommendedName>
</protein>
<dbReference type="AlphaFoldDB" id="A0A843WLX2"/>
<accession>A0A843WLX2</accession>
<feature type="domain" description="ATPase AAA-type core" evidence="5">
    <location>
        <begin position="109"/>
        <end position="146"/>
    </location>
</feature>
<keyword evidence="2 3" id="KW-0067">ATP-binding</keyword>
<keyword evidence="7" id="KW-1185">Reference proteome</keyword>
<dbReference type="OrthoDB" id="5925at2759"/>
<dbReference type="SUPFAM" id="SSF52540">
    <property type="entry name" value="P-loop containing nucleoside triphosphate hydrolases"/>
    <property type="match status" value="1"/>
</dbReference>
<comment type="caution">
    <text evidence="6">The sequence shown here is derived from an EMBL/GenBank/DDBJ whole genome shotgun (WGS) entry which is preliminary data.</text>
</comment>
<comment type="similarity">
    <text evidence="3">Belongs to the AAA ATPase family.</text>
</comment>
<feature type="domain" description="ATPase AAA-type core" evidence="5">
    <location>
        <begin position="2"/>
        <end position="59"/>
    </location>
</feature>